<organism evidence="1 2">
    <name type="scientific">Adineta steineri</name>
    <dbReference type="NCBI Taxonomy" id="433720"/>
    <lineage>
        <taxon>Eukaryota</taxon>
        <taxon>Metazoa</taxon>
        <taxon>Spiralia</taxon>
        <taxon>Gnathifera</taxon>
        <taxon>Rotifera</taxon>
        <taxon>Eurotatoria</taxon>
        <taxon>Bdelloidea</taxon>
        <taxon>Adinetida</taxon>
        <taxon>Adinetidae</taxon>
        <taxon>Adineta</taxon>
    </lineage>
</organism>
<evidence type="ECO:0000313" key="1">
    <source>
        <dbReference type="EMBL" id="CAF0738208.1"/>
    </source>
</evidence>
<protein>
    <submittedName>
        <fullName evidence="1">Uncharacterized protein</fullName>
    </submittedName>
</protein>
<name>A0A813NJ10_9BILA</name>
<dbReference type="OrthoDB" id="2526284at2759"/>
<reference evidence="1" key="1">
    <citation type="submission" date="2021-02" db="EMBL/GenBank/DDBJ databases">
        <authorList>
            <person name="Nowell W R."/>
        </authorList>
    </citation>
    <scope>NUCLEOTIDE SEQUENCE</scope>
</reference>
<comment type="caution">
    <text evidence="1">The sequence shown here is derived from an EMBL/GenBank/DDBJ whole genome shotgun (WGS) entry which is preliminary data.</text>
</comment>
<gene>
    <name evidence="1" type="ORF">VCS650_LOCUS478</name>
</gene>
<sequence length="89" mass="10226">MATANNNVDGSVTPVYTYDLEYSSERVSLLNCPISQFAKDQLWKLNQTIRVYLVSTATTTKDRKIFILKAFVTVPVVSDIIQYELYFHK</sequence>
<dbReference type="EMBL" id="CAJNON010000002">
    <property type="protein sequence ID" value="CAF0738208.1"/>
    <property type="molecule type" value="Genomic_DNA"/>
</dbReference>
<accession>A0A813NJ10</accession>
<proteinExistence type="predicted"/>
<dbReference type="AlphaFoldDB" id="A0A813NJ10"/>
<evidence type="ECO:0000313" key="2">
    <source>
        <dbReference type="Proteomes" id="UP000663891"/>
    </source>
</evidence>
<dbReference type="Proteomes" id="UP000663891">
    <property type="component" value="Unassembled WGS sequence"/>
</dbReference>